<evidence type="ECO:0000313" key="3">
    <source>
        <dbReference type="Proteomes" id="UP000033965"/>
    </source>
</evidence>
<dbReference type="GO" id="GO:0003677">
    <property type="term" value="F:DNA binding"/>
    <property type="evidence" value="ECO:0007669"/>
    <property type="project" value="InterPro"/>
</dbReference>
<dbReference type="EMBL" id="LCPZ01000008">
    <property type="protein sequence ID" value="KKW08654.1"/>
    <property type="molecule type" value="Genomic_DNA"/>
</dbReference>
<evidence type="ECO:0000313" key="2">
    <source>
        <dbReference type="EMBL" id="KKW08654.1"/>
    </source>
</evidence>
<dbReference type="GO" id="GO:0006402">
    <property type="term" value="P:mRNA catabolic process"/>
    <property type="evidence" value="ECO:0007669"/>
    <property type="project" value="TreeGrafter"/>
</dbReference>
<dbReference type="AlphaFoldDB" id="A0A0G1YQN7"/>
<dbReference type="GO" id="GO:0016787">
    <property type="term" value="F:hydrolase activity"/>
    <property type="evidence" value="ECO:0007669"/>
    <property type="project" value="UniProtKB-KW"/>
</dbReference>
<reference evidence="2 3" key="1">
    <citation type="journal article" date="2015" name="Nature">
        <title>rRNA introns, odd ribosomes, and small enigmatic genomes across a large radiation of phyla.</title>
        <authorList>
            <person name="Brown C.T."/>
            <person name="Hug L.A."/>
            <person name="Thomas B.C."/>
            <person name="Sharon I."/>
            <person name="Castelle C.J."/>
            <person name="Singh A."/>
            <person name="Wilkins M.J."/>
            <person name="Williams K.H."/>
            <person name="Banfield J.F."/>
        </authorList>
    </citation>
    <scope>NUCLEOTIDE SEQUENCE [LARGE SCALE GENOMIC DNA]</scope>
</reference>
<comment type="similarity">
    <text evidence="1">Belongs to the PemK/MazF family.</text>
</comment>
<comment type="caution">
    <text evidence="2">The sequence shown here is derived from an EMBL/GenBank/DDBJ whole genome shotgun (WGS) entry which is preliminary data.</text>
</comment>
<gene>
    <name evidence="2" type="ORF">UY44_C0008G0019</name>
</gene>
<comment type="function">
    <text evidence="1">Toxic component of a type II toxin-antitoxin (TA) system.</text>
</comment>
<keyword evidence="1" id="KW-0540">Nuclease</keyword>
<dbReference type="EC" id="3.1.-.-" evidence="1"/>
<dbReference type="InterPro" id="IPR011067">
    <property type="entry name" value="Plasmid_toxin/cell-grow_inhib"/>
</dbReference>
<dbReference type="Gene3D" id="2.30.30.110">
    <property type="match status" value="1"/>
</dbReference>
<accession>A0A0G1YQN7</accession>
<dbReference type="PIRSF" id="PIRSF033490">
    <property type="entry name" value="MazF"/>
    <property type="match status" value="1"/>
</dbReference>
<dbReference type="Proteomes" id="UP000033965">
    <property type="component" value="Unassembled WGS sequence"/>
</dbReference>
<dbReference type="PANTHER" id="PTHR33988">
    <property type="entry name" value="ENDORIBONUCLEASE MAZF-RELATED"/>
    <property type="match status" value="1"/>
</dbReference>
<dbReference type="GO" id="GO:0004521">
    <property type="term" value="F:RNA endonuclease activity"/>
    <property type="evidence" value="ECO:0007669"/>
    <property type="project" value="TreeGrafter"/>
</dbReference>
<dbReference type="SUPFAM" id="SSF50118">
    <property type="entry name" value="Cell growth inhibitor/plasmid maintenance toxic component"/>
    <property type="match status" value="1"/>
</dbReference>
<sequence length="115" mass="12830">MVRMVKSNFPKRGEVWWVCFDPSIGTEMKKTRPAIVMSNDSANEFLERIQVVPLTSNTARVYPSEALVTVQGKKSKAAADQVATVSKKRVYKKIGSLNARDLAEAEYVLKIQLGL</sequence>
<dbReference type="GO" id="GO:0016075">
    <property type="term" value="P:rRNA catabolic process"/>
    <property type="evidence" value="ECO:0007669"/>
    <property type="project" value="TreeGrafter"/>
</dbReference>
<dbReference type="Pfam" id="PF02452">
    <property type="entry name" value="PemK_toxin"/>
    <property type="match status" value="1"/>
</dbReference>
<name>A0A0G1YQN7_9BACT</name>
<protein>
    <recommendedName>
        <fullName evidence="1">mRNA interferase</fullName>
        <ecNumber evidence="1">3.1.-.-</ecNumber>
    </recommendedName>
</protein>
<keyword evidence="1" id="KW-0255">Endonuclease</keyword>
<keyword evidence="1" id="KW-0378">Hydrolase</keyword>
<proteinExistence type="inferred from homology"/>
<dbReference type="InterPro" id="IPR003477">
    <property type="entry name" value="PemK-like"/>
</dbReference>
<evidence type="ECO:0000256" key="1">
    <source>
        <dbReference type="PIRNR" id="PIRNR033490"/>
    </source>
</evidence>
<organism evidence="2 3">
    <name type="scientific">Candidatus Kaiserbacteria bacterium GW2011_GWA2_49_19</name>
    <dbReference type="NCBI Taxonomy" id="1618669"/>
    <lineage>
        <taxon>Bacteria</taxon>
        <taxon>Candidatus Kaiseribacteriota</taxon>
    </lineage>
</organism>